<evidence type="ECO:0000259" key="8">
    <source>
        <dbReference type="PROSITE" id="PS50850"/>
    </source>
</evidence>
<evidence type="ECO:0000256" key="7">
    <source>
        <dbReference type="SAM" id="Phobius"/>
    </source>
</evidence>
<accession>A0A4U7AW59</accession>
<evidence type="ECO:0000256" key="3">
    <source>
        <dbReference type="ARBA" id="ARBA00022692"/>
    </source>
</evidence>
<feature type="transmembrane region" description="Helical" evidence="7">
    <location>
        <begin position="313"/>
        <end position="338"/>
    </location>
</feature>
<feature type="transmembrane region" description="Helical" evidence="7">
    <location>
        <begin position="50"/>
        <end position="77"/>
    </location>
</feature>
<evidence type="ECO:0000256" key="1">
    <source>
        <dbReference type="ARBA" id="ARBA00004141"/>
    </source>
</evidence>
<dbReference type="InterPro" id="IPR050360">
    <property type="entry name" value="MFS_Sugar_Transporters"/>
</dbReference>
<dbReference type="PANTHER" id="PTHR48022:SF33">
    <property type="entry name" value="SUGAR PERMEASE, PUTATIVE (AFU_ORTHOLOGUE AFUA_6G12040)-RELATED"/>
    <property type="match status" value="1"/>
</dbReference>
<dbReference type="AlphaFoldDB" id="A0A4U7AW59"/>
<feature type="transmembrane region" description="Helical" evidence="7">
    <location>
        <begin position="400"/>
        <end position="419"/>
    </location>
</feature>
<protein>
    <submittedName>
        <fullName evidence="9">General alpha-glucoside permease-like protein 2</fullName>
    </submittedName>
</protein>
<dbReference type="PROSITE" id="PS50850">
    <property type="entry name" value="MFS"/>
    <property type="match status" value="1"/>
</dbReference>
<dbReference type="SUPFAM" id="SSF103473">
    <property type="entry name" value="MFS general substrate transporter"/>
    <property type="match status" value="1"/>
</dbReference>
<evidence type="ECO:0000256" key="5">
    <source>
        <dbReference type="ARBA" id="ARBA00023136"/>
    </source>
</evidence>
<feature type="transmembrane region" description="Helical" evidence="7">
    <location>
        <begin position="188"/>
        <end position="207"/>
    </location>
</feature>
<proteinExistence type="inferred from homology"/>
<dbReference type="EMBL" id="PTQR01000116">
    <property type="protein sequence ID" value="TKX19297.1"/>
    <property type="molecule type" value="Genomic_DNA"/>
</dbReference>
<feature type="transmembrane region" description="Helical" evidence="7">
    <location>
        <begin position="155"/>
        <end position="176"/>
    </location>
</feature>
<keyword evidence="4 7" id="KW-1133">Transmembrane helix</keyword>
<dbReference type="InterPro" id="IPR036259">
    <property type="entry name" value="MFS_trans_sf"/>
</dbReference>
<name>A0A4U7AW59_9PEZI</name>
<feature type="domain" description="Major facilitator superfamily (MFS) profile" evidence="8">
    <location>
        <begin position="53"/>
        <end position="495"/>
    </location>
</feature>
<organism evidence="9 10">
    <name type="scientific">Elsinoe australis</name>
    <dbReference type="NCBI Taxonomy" id="40998"/>
    <lineage>
        <taxon>Eukaryota</taxon>
        <taxon>Fungi</taxon>
        <taxon>Dikarya</taxon>
        <taxon>Ascomycota</taxon>
        <taxon>Pezizomycotina</taxon>
        <taxon>Dothideomycetes</taxon>
        <taxon>Dothideomycetidae</taxon>
        <taxon>Myriangiales</taxon>
        <taxon>Elsinoaceae</taxon>
        <taxon>Elsinoe</taxon>
    </lineage>
</organism>
<keyword evidence="5 7" id="KW-0472">Membrane</keyword>
<feature type="transmembrane region" description="Helical" evidence="7">
    <location>
        <begin position="440"/>
        <end position="461"/>
    </location>
</feature>
<evidence type="ECO:0000313" key="9">
    <source>
        <dbReference type="EMBL" id="TKX19297.1"/>
    </source>
</evidence>
<evidence type="ECO:0000256" key="2">
    <source>
        <dbReference type="ARBA" id="ARBA00010992"/>
    </source>
</evidence>
<feature type="transmembrane region" description="Helical" evidence="7">
    <location>
        <begin position="129"/>
        <end position="149"/>
    </location>
</feature>
<comment type="similarity">
    <text evidence="2">Belongs to the major facilitator superfamily. Sugar transporter (TC 2.A.1.1) family.</text>
</comment>
<comment type="subcellular location">
    <subcellularLocation>
        <location evidence="1">Membrane</location>
        <topology evidence="1">Multi-pass membrane protein</topology>
    </subcellularLocation>
</comment>
<dbReference type="PROSITE" id="PS00216">
    <property type="entry name" value="SUGAR_TRANSPORT_1"/>
    <property type="match status" value="1"/>
</dbReference>
<feature type="transmembrane region" description="Helical" evidence="7">
    <location>
        <begin position="219"/>
        <end position="240"/>
    </location>
</feature>
<dbReference type="InterPro" id="IPR005829">
    <property type="entry name" value="Sugar_transporter_CS"/>
</dbReference>
<feature type="transmembrane region" description="Helical" evidence="7">
    <location>
        <begin position="372"/>
        <end position="394"/>
    </location>
</feature>
<feature type="transmembrane region" description="Helical" evidence="7">
    <location>
        <begin position="473"/>
        <end position="491"/>
    </location>
</feature>
<gene>
    <name evidence="9" type="ORF">C1H76_8482</name>
</gene>
<dbReference type="Proteomes" id="UP000308133">
    <property type="component" value="Unassembled WGS sequence"/>
</dbReference>
<dbReference type="PANTHER" id="PTHR48022">
    <property type="entry name" value="PLASTIDIC GLUCOSE TRANSPORTER 4"/>
    <property type="match status" value="1"/>
</dbReference>
<sequence>MIDTKDETMYVEDAASETETSSAEQRHGAELFEHERRLTLLQVFKTYPRILLLSLAACSAGVLFGYDVIVNGASISLPSFLLYFGSMTPDHKPYLPSIWTSLWTAMSQLLQALGGLIAGFIADRIGRKYTIVGFSVISAAGVAVQFIAASRGVLLAGKMINGLAIGSILTVATTWASEIAPLRLRAPIQSAIVLFTVMMQAFGLVAIRQQVTIIEPRAFRFVFALQWIFCGLTGLSFLVVPESPTWLLLRNRTADAKRAVRTMYGPSNHPDARFAHIQHEVQLELLAQKAHGTGSFIDLYRGSNLKRTLTIHLLFFGVGLAGASFLAQSIYFLIIAGLPPINAFDVSCGGFGLAIFTIIASWIYLDRLGRRSLWLGGVAGNFVIMLIIGCLAYSTAKASLWAIAILMNLLVCWQNTTLTSSSYIIAAELSSYRLRGKSQAIAIMSNAITTWLFNFVVPYIYNVDSGNLGAKTGFVFAGASILLFAASYFVVPNLKDFSTDEVDWLYESRISVREFAKYNDGRARDGAVELALQKTRSQGA</sequence>
<feature type="region of interest" description="Disordered" evidence="6">
    <location>
        <begin position="1"/>
        <end position="27"/>
    </location>
</feature>
<dbReference type="InterPro" id="IPR020846">
    <property type="entry name" value="MFS_dom"/>
</dbReference>
<dbReference type="GO" id="GO:0016020">
    <property type="term" value="C:membrane"/>
    <property type="evidence" value="ECO:0007669"/>
    <property type="project" value="UniProtKB-SubCell"/>
</dbReference>
<feature type="transmembrane region" description="Helical" evidence="7">
    <location>
        <begin position="97"/>
        <end position="122"/>
    </location>
</feature>
<keyword evidence="3 7" id="KW-0812">Transmembrane</keyword>
<evidence type="ECO:0000313" key="10">
    <source>
        <dbReference type="Proteomes" id="UP000308133"/>
    </source>
</evidence>
<dbReference type="FunFam" id="1.20.1250.20:FF:000078">
    <property type="entry name" value="MFS maltose transporter, putative"/>
    <property type="match status" value="1"/>
</dbReference>
<reference evidence="9 10" key="1">
    <citation type="submission" date="2018-02" db="EMBL/GenBank/DDBJ databases">
        <title>Draft genome sequences of Elsinoe sp., causing black scab on jojoba.</title>
        <authorList>
            <person name="Stodart B."/>
            <person name="Jeffress S."/>
            <person name="Ash G."/>
            <person name="Arun Chinnappa K."/>
        </authorList>
    </citation>
    <scope>NUCLEOTIDE SEQUENCE [LARGE SCALE GENOMIC DNA]</scope>
    <source>
        <strain evidence="9 10">Hillstone_2</strain>
    </source>
</reference>
<evidence type="ECO:0000256" key="4">
    <source>
        <dbReference type="ARBA" id="ARBA00022989"/>
    </source>
</evidence>
<dbReference type="Gene3D" id="1.20.1250.20">
    <property type="entry name" value="MFS general substrate transporter like domains"/>
    <property type="match status" value="1"/>
</dbReference>
<dbReference type="InterPro" id="IPR005828">
    <property type="entry name" value="MFS_sugar_transport-like"/>
</dbReference>
<dbReference type="Pfam" id="PF00083">
    <property type="entry name" value="Sugar_tr"/>
    <property type="match status" value="1"/>
</dbReference>
<feature type="transmembrane region" description="Helical" evidence="7">
    <location>
        <begin position="344"/>
        <end position="365"/>
    </location>
</feature>
<evidence type="ECO:0000256" key="6">
    <source>
        <dbReference type="SAM" id="MobiDB-lite"/>
    </source>
</evidence>
<dbReference type="GO" id="GO:0005351">
    <property type="term" value="F:carbohydrate:proton symporter activity"/>
    <property type="evidence" value="ECO:0007669"/>
    <property type="project" value="TreeGrafter"/>
</dbReference>
<comment type="caution">
    <text evidence="9">The sequence shown here is derived from an EMBL/GenBank/DDBJ whole genome shotgun (WGS) entry which is preliminary data.</text>
</comment>